<evidence type="ECO:0000256" key="1">
    <source>
        <dbReference type="SAM" id="MobiDB-lite"/>
    </source>
</evidence>
<feature type="compositionally biased region" description="Basic and acidic residues" evidence="1">
    <location>
        <begin position="196"/>
        <end position="233"/>
    </location>
</feature>
<keyword evidence="3" id="KW-1185">Reference proteome</keyword>
<dbReference type="EMBL" id="JAGPNK010000011">
    <property type="protein sequence ID" value="KAH7311756.1"/>
    <property type="molecule type" value="Genomic_DNA"/>
</dbReference>
<dbReference type="Proteomes" id="UP000813444">
    <property type="component" value="Unassembled WGS sequence"/>
</dbReference>
<organism evidence="2 3">
    <name type="scientific">Stachybotrys elegans</name>
    <dbReference type="NCBI Taxonomy" id="80388"/>
    <lineage>
        <taxon>Eukaryota</taxon>
        <taxon>Fungi</taxon>
        <taxon>Dikarya</taxon>
        <taxon>Ascomycota</taxon>
        <taxon>Pezizomycotina</taxon>
        <taxon>Sordariomycetes</taxon>
        <taxon>Hypocreomycetidae</taxon>
        <taxon>Hypocreales</taxon>
        <taxon>Stachybotryaceae</taxon>
        <taxon>Stachybotrys</taxon>
    </lineage>
</organism>
<name>A0A8K0WNU0_9HYPO</name>
<reference evidence="2" key="1">
    <citation type="journal article" date="2021" name="Nat. Commun.">
        <title>Genetic determinants of endophytism in the Arabidopsis root mycobiome.</title>
        <authorList>
            <person name="Mesny F."/>
            <person name="Miyauchi S."/>
            <person name="Thiergart T."/>
            <person name="Pickel B."/>
            <person name="Atanasova L."/>
            <person name="Karlsson M."/>
            <person name="Huettel B."/>
            <person name="Barry K.W."/>
            <person name="Haridas S."/>
            <person name="Chen C."/>
            <person name="Bauer D."/>
            <person name="Andreopoulos W."/>
            <person name="Pangilinan J."/>
            <person name="LaButti K."/>
            <person name="Riley R."/>
            <person name="Lipzen A."/>
            <person name="Clum A."/>
            <person name="Drula E."/>
            <person name="Henrissat B."/>
            <person name="Kohler A."/>
            <person name="Grigoriev I.V."/>
            <person name="Martin F.M."/>
            <person name="Hacquard S."/>
        </authorList>
    </citation>
    <scope>NUCLEOTIDE SEQUENCE</scope>
    <source>
        <strain evidence="2">MPI-CAGE-CH-0235</strain>
    </source>
</reference>
<feature type="compositionally biased region" description="Basic and acidic residues" evidence="1">
    <location>
        <begin position="9"/>
        <end position="20"/>
    </location>
</feature>
<feature type="compositionally biased region" description="Basic and acidic residues" evidence="1">
    <location>
        <begin position="90"/>
        <end position="106"/>
    </location>
</feature>
<protein>
    <recommendedName>
        <fullName evidence="4">Glycine zipper 2TM domain-containing protein</fullName>
    </recommendedName>
</protein>
<feature type="region of interest" description="Disordered" evidence="1">
    <location>
        <begin position="196"/>
        <end position="242"/>
    </location>
</feature>
<feature type="region of interest" description="Disordered" evidence="1">
    <location>
        <begin position="148"/>
        <end position="170"/>
    </location>
</feature>
<evidence type="ECO:0008006" key="4">
    <source>
        <dbReference type="Google" id="ProtNLM"/>
    </source>
</evidence>
<comment type="caution">
    <text evidence="2">The sequence shown here is derived from an EMBL/GenBank/DDBJ whole genome shotgun (WGS) entry which is preliminary data.</text>
</comment>
<gene>
    <name evidence="2" type="ORF">B0I35DRAFT_71787</name>
</gene>
<evidence type="ECO:0000313" key="3">
    <source>
        <dbReference type="Proteomes" id="UP000813444"/>
    </source>
</evidence>
<proteinExistence type="predicted"/>
<evidence type="ECO:0000313" key="2">
    <source>
        <dbReference type="EMBL" id="KAH7311756.1"/>
    </source>
</evidence>
<feature type="compositionally biased region" description="Basic residues" evidence="1">
    <location>
        <begin position="151"/>
        <end position="162"/>
    </location>
</feature>
<dbReference type="AlphaFoldDB" id="A0A8K0WNU0"/>
<sequence>MPEYYEYEEYVRRPSRHREEPEEYFSGPAAHPYDPDYRPFNSSPRPESAHRKSAGRLEAPDADARPRSVPPPNTAVVRRARSPSPLSSHSGDDRDRSLHRGGRDRSPSPVTKARNAMQDNFTNSTAGIGAGLLGAVVGGLVARQASEAAMKHRNNKKGRRTSYSRDDENDSTARIVSTFLGAVAGGLGANALANRVEDSRERGRARQEAWEKRHGREEDLPHYDTGNRADLNHRNGRGLIEDDDDYDFVYDARDDDRMPRRRRSEEDYRRRW</sequence>
<feature type="region of interest" description="Disordered" evidence="1">
    <location>
        <begin position="253"/>
        <end position="272"/>
    </location>
</feature>
<feature type="region of interest" description="Disordered" evidence="1">
    <location>
        <begin position="1"/>
        <end position="115"/>
    </location>
</feature>
<accession>A0A8K0WNU0</accession>
<dbReference type="OrthoDB" id="4779214at2759"/>